<dbReference type="GeneID" id="4396354"/>
<feature type="transmembrane region" description="Helical" evidence="6">
    <location>
        <begin position="94"/>
        <end position="116"/>
    </location>
</feature>
<feature type="transmembrane region" description="Helical" evidence="6">
    <location>
        <begin position="390"/>
        <end position="411"/>
    </location>
</feature>
<name>Q2GR17_CHAGB</name>
<evidence type="ECO:0000256" key="5">
    <source>
        <dbReference type="SAM" id="MobiDB-lite"/>
    </source>
</evidence>
<dbReference type="AlphaFoldDB" id="Q2GR17"/>
<dbReference type="CDD" id="cd17323">
    <property type="entry name" value="MFS_Tpo1_MDR_like"/>
    <property type="match status" value="1"/>
</dbReference>
<feature type="transmembrane region" description="Helical" evidence="6">
    <location>
        <begin position="458"/>
        <end position="478"/>
    </location>
</feature>
<dbReference type="EMBL" id="CH408035">
    <property type="protein sequence ID" value="EAQ83183.1"/>
    <property type="molecule type" value="Genomic_DNA"/>
</dbReference>
<dbReference type="PANTHER" id="PTHR23502">
    <property type="entry name" value="MAJOR FACILITATOR SUPERFAMILY"/>
    <property type="match status" value="1"/>
</dbReference>
<dbReference type="OrthoDB" id="446368at2759"/>
<accession>Q2GR17</accession>
<keyword evidence="9" id="KW-1185">Reference proteome</keyword>
<dbReference type="InParanoid" id="Q2GR17"/>
<dbReference type="FunFam" id="1.20.1250.20:FF:000011">
    <property type="entry name" value="MFS multidrug transporter, putative"/>
    <property type="match status" value="1"/>
</dbReference>
<gene>
    <name evidence="8" type="ORF">CHGG_09587</name>
</gene>
<evidence type="ECO:0000313" key="9">
    <source>
        <dbReference type="Proteomes" id="UP000001056"/>
    </source>
</evidence>
<evidence type="ECO:0000256" key="4">
    <source>
        <dbReference type="ARBA" id="ARBA00023136"/>
    </source>
</evidence>
<dbReference type="GO" id="GO:0022857">
    <property type="term" value="F:transmembrane transporter activity"/>
    <property type="evidence" value="ECO:0007669"/>
    <property type="project" value="InterPro"/>
</dbReference>
<evidence type="ECO:0000313" key="8">
    <source>
        <dbReference type="EMBL" id="EAQ83183.1"/>
    </source>
</evidence>
<dbReference type="InterPro" id="IPR011701">
    <property type="entry name" value="MFS"/>
</dbReference>
<dbReference type="InterPro" id="IPR020846">
    <property type="entry name" value="MFS_dom"/>
</dbReference>
<dbReference type="eggNOG" id="KOG0255">
    <property type="taxonomic scope" value="Eukaryota"/>
</dbReference>
<dbReference type="RefSeq" id="XP_001227514.1">
    <property type="nucleotide sequence ID" value="XM_001227513.1"/>
</dbReference>
<dbReference type="GO" id="GO:0005886">
    <property type="term" value="C:plasma membrane"/>
    <property type="evidence" value="ECO:0007669"/>
    <property type="project" value="TreeGrafter"/>
</dbReference>
<feature type="compositionally biased region" description="Basic and acidic residues" evidence="5">
    <location>
        <begin position="19"/>
        <end position="29"/>
    </location>
</feature>
<feature type="transmembrane region" description="Helical" evidence="6">
    <location>
        <begin position="209"/>
        <end position="231"/>
    </location>
</feature>
<dbReference type="Gene3D" id="1.20.1250.20">
    <property type="entry name" value="MFS general substrate transporter like domains"/>
    <property type="match status" value="1"/>
</dbReference>
<dbReference type="Proteomes" id="UP000001056">
    <property type="component" value="Unassembled WGS sequence"/>
</dbReference>
<keyword evidence="3 6" id="KW-1133">Transmembrane helix</keyword>
<feature type="transmembrane region" description="Helical" evidence="6">
    <location>
        <begin position="365"/>
        <end position="384"/>
    </location>
</feature>
<feature type="transmembrane region" description="Helical" evidence="6">
    <location>
        <begin position="423"/>
        <end position="446"/>
    </location>
</feature>
<sequence>MSRQAEPNPNTSMSPGSSDMEKNHHHEGQGTEQEPIIVEFQKDDPGNPMNWGQTRKWFVACIATLSVFVVTFTSSAYSESSREILREFGTSSEVFVVGVSVYVLGFAIGPVIWAPLFYGRRMLWIISHIAMVAFIGGSAGSQNIETLMVLRFLTGTFGGSPIVNSGGVLADIFPPAQRGLALTLYALAPFFGPILGPIIGGFISENVGWRWVQGVCCIAIGVIGILGIIFIPETYGPTILLRRASRLSKADGKTYISILEKNQGKKKPSEVFKKALVRPWVLLFLEPIVLVASLYIAVIYAIIYMFLPGMTIVFNVGRGWSEGVGGLAFLGMAVGIIFGGAYAIYDNKRYMRLFVAKTATAESRLPPAMLGAVALPVGIFAFAWTNYPSIHWAVCIVLSAPFGFGCILVVLPVVNYLIDSYTIYAASVLAASAILRSVLAAAFPLFTAQMYANLGIHWASSVPGFLTLACMPFPFIMYRYGKALRMKCKYSFEAAEIMKQMQKQQEAATNPNDEGAGAK</sequence>
<feature type="transmembrane region" description="Helical" evidence="6">
    <location>
        <begin position="57"/>
        <end position="74"/>
    </location>
</feature>
<organism evidence="8 9">
    <name type="scientific">Chaetomium globosum (strain ATCC 6205 / CBS 148.51 / DSM 1962 / NBRC 6347 / NRRL 1970)</name>
    <name type="common">Soil fungus</name>
    <dbReference type="NCBI Taxonomy" id="306901"/>
    <lineage>
        <taxon>Eukaryota</taxon>
        <taxon>Fungi</taxon>
        <taxon>Dikarya</taxon>
        <taxon>Ascomycota</taxon>
        <taxon>Pezizomycotina</taxon>
        <taxon>Sordariomycetes</taxon>
        <taxon>Sordariomycetidae</taxon>
        <taxon>Sordariales</taxon>
        <taxon>Chaetomiaceae</taxon>
        <taxon>Chaetomium</taxon>
    </lineage>
</organism>
<feature type="transmembrane region" description="Helical" evidence="6">
    <location>
        <begin position="280"/>
        <end position="307"/>
    </location>
</feature>
<keyword evidence="2 6" id="KW-0812">Transmembrane</keyword>
<dbReference type="VEuPathDB" id="FungiDB:CHGG_09587"/>
<dbReference type="Pfam" id="PF07690">
    <property type="entry name" value="MFS_1"/>
    <property type="match status" value="1"/>
</dbReference>
<evidence type="ECO:0000256" key="2">
    <source>
        <dbReference type="ARBA" id="ARBA00022692"/>
    </source>
</evidence>
<feature type="transmembrane region" description="Helical" evidence="6">
    <location>
        <begin position="123"/>
        <end position="142"/>
    </location>
</feature>
<proteinExistence type="predicted"/>
<evidence type="ECO:0000256" key="1">
    <source>
        <dbReference type="ARBA" id="ARBA00004141"/>
    </source>
</evidence>
<feature type="transmembrane region" description="Helical" evidence="6">
    <location>
        <begin position="327"/>
        <end position="345"/>
    </location>
</feature>
<dbReference type="OMA" id="AMPIVYN"/>
<comment type="subcellular location">
    <subcellularLocation>
        <location evidence="1">Membrane</location>
        <topology evidence="1">Multi-pass membrane protein</topology>
    </subcellularLocation>
</comment>
<feature type="transmembrane region" description="Helical" evidence="6">
    <location>
        <begin position="182"/>
        <end position="203"/>
    </location>
</feature>
<protein>
    <recommendedName>
        <fullName evidence="7">Major facilitator superfamily (MFS) profile domain-containing protein</fullName>
    </recommendedName>
</protein>
<keyword evidence="4 6" id="KW-0472">Membrane</keyword>
<evidence type="ECO:0000256" key="6">
    <source>
        <dbReference type="SAM" id="Phobius"/>
    </source>
</evidence>
<dbReference type="InterPro" id="IPR036259">
    <property type="entry name" value="MFS_trans_sf"/>
</dbReference>
<feature type="compositionally biased region" description="Polar residues" evidence="5">
    <location>
        <begin position="1"/>
        <end position="17"/>
    </location>
</feature>
<dbReference type="PROSITE" id="PS50850">
    <property type="entry name" value="MFS"/>
    <property type="match status" value="1"/>
</dbReference>
<dbReference type="SUPFAM" id="SSF103473">
    <property type="entry name" value="MFS general substrate transporter"/>
    <property type="match status" value="1"/>
</dbReference>
<dbReference type="HOGENOM" id="CLU_008455_11_6_1"/>
<evidence type="ECO:0000259" key="7">
    <source>
        <dbReference type="PROSITE" id="PS50850"/>
    </source>
</evidence>
<reference evidence="9" key="1">
    <citation type="journal article" date="2015" name="Genome Announc.">
        <title>Draft genome sequence of the cellulolytic fungus Chaetomium globosum.</title>
        <authorList>
            <person name="Cuomo C.A."/>
            <person name="Untereiner W.A."/>
            <person name="Ma L.-J."/>
            <person name="Grabherr M."/>
            <person name="Birren B.W."/>
        </authorList>
    </citation>
    <scope>NUCLEOTIDE SEQUENCE [LARGE SCALE GENOMIC DNA]</scope>
    <source>
        <strain evidence="9">ATCC 6205 / CBS 148.51 / DSM 1962 / NBRC 6347 / NRRL 1970</strain>
    </source>
</reference>
<feature type="domain" description="Major facilitator superfamily (MFS) profile" evidence="7">
    <location>
        <begin position="59"/>
        <end position="482"/>
    </location>
</feature>
<feature type="transmembrane region" description="Helical" evidence="6">
    <location>
        <begin position="148"/>
        <end position="170"/>
    </location>
</feature>
<dbReference type="PANTHER" id="PTHR23502:SF158">
    <property type="entry name" value="MULTIDRUG TRANSPORTER, PUTATIVE (AFU_ORTHOLOGUE AFUA_3G01890)-RELATED"/>
    <property type="match status" value="1"/>
</dbReference>
<feature type="region of interest" description="Disordered" evidence="5">
    <location>
        <begin position="1"/>
        <end position="34"/>
    </location>
</feature>
<evidence type="ECO:0000256" key="3">
    <source>
        <dbReference type="ARBA" id="ARBA00022989"/>
    </source>
</evidence>